<proteinExistence type="predicted"/>
<dbReference type="NCBIfam" id="TIGR02595">
    <property type="entry name" value="PEP_CTERM"/>
    <property type="match status" value="1"/>
</dbReference>
<keyword evidence="1" id="KW-0732">Signal</keyword>
<dbReference type="RefSeq" id="WP_090671999.1">
    <property type="nucleotide sequence ID" value="NZ_FOUF01000036.1"/>
</dbReference>
<organism evidence="3 4">
    <name type="scientific">Nitrosomonas nitrosa</name>
    <dbReference type="NCBI Taxonomy" id="52442"/>
    <lineage>
        <taxon>Bacteria</taxon>
        <taxon>Pseudomonadati</taxon>
        <taxon>Pseudomonadota</taxon>
        <taxon>Betaproteobacteria</taxon>
        <taxon>Nitrosomonadales</taxon>
        <taxon>Nitrosomonadaceae</taxon>
        <taxon>Nitrosomonas</taxon>
    </lineage>
</organism>
<accession>A0A1I4U0G1</accession>
<gene>
    <name evidence="3" type="ORF">SAMN05421880_13628</name>
</gene>
<feature type="signal peptide" evidence="1">
    <location>
        <begin position="1"/>
        <end position="26"/>
    </location>
</feature>
<keyword evidence="4" id="KW-1185">Reference proteome</keyword>
<protein>
    <submittedName>
        <fullName evidence="3">Type IV pilus assembly protein PilY1</fullName>
    </submittedName>
</protein>
<dbReference type="EMBL" id="FOUF01000036">
    <property type="protein sequence ID" value="SFM82223.1"/>
    <property type="molecule type" value="Genomic_DNA"/>
</dbReference>
<feature type="chain" id="PRO_5011676390" evidence="1">
    <location>
        <begin position="27"/>
        <end position="362"/>
    </location>
</feature>
<evidence type="ECO:0000256" key="1">
    <source>
        <dbReference type="SAM" id="SignalP"/>
    </source>
</evidence>
<name>A0A1I4U0G1_9PROT</name>
<dbReference type="Pfam" id="PF07589">
    <property type="entry name" value="PEP-CTERM"/>
    <property type="match status" value="1"/>
</dbReference>
<reference evidence="3 4" key="1">
    <citation type="submission" date="2016-10" db="EMBL/GenBank/DDBJ databases">
        <authorList>
            <person name="de Groot N.N."/>
        </authorList>
    </citation>
    <scope>NUCLEOTIDE SEQUENCE [LARGE SCALE GENOMIC DNA]</scope>
    <source>
        <strain evidence="3 4">Nm146</strain>
    </source>
</reference>
<dbReference type="InterPro" id="IPR013424">
    <property type="entry name" value="Ice-binding_C"/>
</dbReference>
<feature type="domain" description="Ice-binding protein C-terminal" evidence="2">
    <location>
        <begin position="337"/>
        <end position="358"/>
    </location>
</feature>
<evidence type="ECO:0000313" key="3">
    <source>
        <dbReference type="EMBL" id="SFM82223.1"/>
    </source>
</evidence>
<dbReference type="STRING" id="52442.SAMN05421880_13628"/>
<dbReference type="AlphaFoldDB" id="A0A1I4U0G1"/>
<sequence length="362" mass="37026">MRKKLIRKILLLAICGIGLGWSHVHAAGILSNGTVALGVKDSGGLNVSSSTTIYGPSFTSPGTGTVSGTGVRGLFINSTSGHEATYPGCLCEGWGAAIASLGITGYDGNGVFGITPISSVFGTDGSGNGIATTVVSIGGVLEVTHDFKPSASSYLYQVDVTLKNISGADLGSGDTDLRYTRLMDFDTEPTAFSEYITLERGGSANLLTTSDDGFEPADPLFTTSSLSACAPVGASFSDCGPNDHGARFDFGFSGLLGVDDPTTDGDDTMRSFTIFYGAAPSESLADAARLAVGAGVYAYGQCDSSLDPACSEISGTPITYIFAFESTSVGAPPPSEVSEPTALALLGIGLIGLTWSRRFKAT</sequence>
<dbReference type="Proteomes" id="UP000199561">
    <property type="component" value="Unassembled WGS sequence"/>
</dbReference>
<evidence type="ECO:0000259" key="2">
    <source>
        <dbReference type="Pfam" id="PF07589"/>
    </source>
</evidence>
<evidence type="ECO:0000313" key="4">
    <source>
        <dbReference type="Proteomes" id="UP000199561"/>
    </source>
</evidence>